<keyword evidence="2" id="KW-1185">Reference proteome</keyword>
<proteinExistence type="predicted"/>
<accession>A0A3A3GDF5</accession>
<reference evidence="2" key="1">
    <citation type="submission" date="2018-09" db="EMBL/GenBank/DDBJ databases">
        <authorList>
            <person name="Zhu H."/>
        </authorList>
    </citation>
    <scope>NUCLEOTIDE SEQUENCE [LARGE SCALE GENOMIC DNA]</scope>
    <source>
        <strain evidence="2">K1S02-23</strain>
    </source>
</reference>
<organism evidence="1 2">
    <name type="scientific">Noviherbaspirillum sedimenti</name>
    <dbReference type="NCBI Taxonomy" id="2320865"/>
    <lineage>
        <taxon>Bacteria</taxon>
        <taxon>Pseudomonadati</taxon>
        <taxon>Pseudomonadota</taxon>
        <taxon>Betaproteobacteria</taxon>
        <taxon>Burkholderiales</taxon>
        <taxon>Oxalobacteraceae</taxon>
        <taxon>Noviherbaspirillum</taxon>
    </lineage>
</organism>
<comment type="caution">
    <text evidence="1">The sequence shown here is derived from an EMBL/GenBank/DDBJ whole genome shotgun (WGS) entry which is preliminary data.</text>
</comment>
<protein>
    <submittedName>
        <fullName evidence="1">Uncharacterized protein</fullName>
    </submittedName>
</protein>
<dbReference type="AlphaFoldDB" id="A0A3A3GDF5"/>
<evidence type="ECO:0000313" key="1">
    <source>
        <dbReference type="EMBL" id="RJG00266.1"/>
    </source>
</evidence>
<dbReference type="OrthoDB" id="8705947at2"/>
<sequence>MDSGIIIVREDCNYRVLYGHLRLAGALSSADEVCIDVKGEGKIKILKTRGGLFVKGKNHRLPVL</sequence>
<dbReference type="EMBL" id="QYUQ01000002">
    <property type="protein sequence ID" value="RJG00266.1"/>
    <property type="molecule type" value="Genomic_DNA"/>
</dbReference>
<gene>
    <name evidence="1" type="ORF">D3878_00650</name>
</gene>
<dbReference type="Proteomes" id="UP000266327">
    <property type="component" value="Unassembled WGS sequence"/>
</dbReference>
<dbReference type="RefSeq" id="WP_119783720.1">
    <property type="nucleotide sequence ID" value="NZ_QYUQ01000002.1"/>
</dbReference>
<name>A0A3A3GDF5_9BURK</name>
<evidence type="ECO:0000313" key="2">
    <source>
        <dbReference type="Proteomes" id="UP000266327"/>
    </source>
</evidence>